<dbReference type="OrthoDB" id="5410236at2"/>
<evidence type="ECO:0000313" key="1">
    <source>
        <dbReference type="EMBL" id="TYT75921.1"/>
    </source>
</evidence>
<evidence type="ECO:0000313" key="2">
    <source>
        <dbReference type="Proteomes" id="UP000321899"/>
    </source>
</evidence>
<evidence type="ECO:0008006" key="3">
    <source>
        <dbReference type="Google" id="ProtNLM"/>
    </source>
</evidence>
<dbReference type="Proteomes" id="UP000321899">
    <property type="component" value="Unassembled WGS sequence"/>
</dbReference>
<dbReference type="RefSeq" id="WP_139446225.1">
    <property type="nucleotide sequence ID" value="NZ_VDMB01000002.1"/>
</dbReference>
<dbReference type="GO" id="GO:0042398">
    <property type="term" value="P:modified amino acid biosynthetic process"/>
    <property type="evidence" value="ECO:0007669"/>
    <property type="project" value="InterPro"/>
</dbReference>
<protein>
    <recommendedName>
        <fullName evidence="3">Glutamate--cysteine ligase</fullName>
    </recommendedName>
</protein>
<keyword evidence="2" id="KW-1185">Reference proteome</keyword>
<organism evidence="1 2">
    <name type="scientific">Desulfobotulus mexicanus</name>
    <dbReference type="NCBI Taxonomy" id="2586642"/>
    <lineage>
        <taxon>Bacteria</taxon>
        <taxon>Pseudomonadati</taxon>
        <taxon>Thermodesulfobacteriota</taxon>
        <taxon>Desulfobacteria</taxon>
        <taxon>Desulfobacterales</taxon>
        <taxon>Desulfobacteraceae</taxon>
        <taxon>Desulfobotulus</taxon>
    </lineage>
</organism>
<dbReference type="EMBL" id="VDMB01000002">
    <property type="protein sequence ID" value="TYT75921.1"/>
    <property type="molecule type" value="Genomic_DNA"/>
</dbReference>
<reference evidence="1 2" key="1">
    <citation type="submission" date="2019-06" db="EMBL/GenBank/DDBJ databases">
        <title>Desulfobotulus mexicanus sp. nov., a novel sulfate-reducing bacterium isolated from the sediment of an alkaline crater lake in Mexico.</title>
        <authorList>
            <person name="Hirschler-Rea A."/>
        </authorList>
    </citation>
    <scope>NUCLEOTIDE SEQUENCE [LARGE SCALE GENOMIC DNA]</scope>
    <source>
        <strain evidence="1 2">PAR22N</strain>
    </source>
</reference>
<dbReference type="AlphaFoldDB" id="A0A5Q4VIW7"/>
<accession>A0A5Q4VIW7</accession>
<comment type="caution">
    <text evidence="1">The sequence shown here is derived from an EMBL/GenBank/DDBJ whole genome shotgun (WGS) entry which is preliminary data.</text>
</comment>
<dbReference type="Pfam" id="PF04107">
    <property type="entry name" value="GCS2"/>
    <property type="match status" value="1"/>
</dbReference>
<proteinExistence type="predicted"/>
<sequence length="501" mass="56786">MTMDESTVFPCIGVELEMPTAHIRTTETHPVGTFFRNLQQIRELRGQKGELLAYHGRDYGLKFEQGLHSIDNGFNNLESSLGPVRQEKDCLNQLHSLINLELKDIFAALEREKAMVINFSEHPDVKINQTFYSSVRAPRSIYEYQTGYRGWNHMAGFDAKAQNSPSTETELGNAVTGLNCLLGLAPAFVALYANSPFEAGKIAGFKENRLTIWPKQMDCSKMAGDKKLHQTPAKPFNNLADYLKWMFGPGTSMWFVSETDSLKNPADMYLIPSDPPLLDFLKSGPCQGKSFFHKDKKIISPDIRHLVDHQFTQYTDCRIRYGLKDNGPELSEFMDVMDNHPDKLEEFLAPFISFCYLEGRAAGANYPDRDLTKLDKSNISSSLVISPSAMQYGLLRNLKQTSMLMEKYRWTDLLGLRNEAVKNALDGEYNGIKVKDLCMDVVETAAQGLELEHQWMLDYPLWVLQTGKTGADRALDRLSRMNGSLRDRIGKLILERRAVPI</sequence>
<dbReference type="Gene3D" id="3.30.590.20">
    <property type="match status" value="1"/>
</dbReference>
<dbReference type="SUPFAM" id="SSF55931">
    <property type="entry name" value="Glutamine synthetase/guanido kinase"/>
    <property type="match status" value="1"/>
</dbReference>
<gene>
    <name evidence="1" type="ORF">FIM25_03225</name>
</gene>
<dbReference type="InterPro" id="IPR014746">
    <property type="entry name" value="Gln_synth/guanido_kin_cat_dom"/>
</dbReference>
<dbReference type="GO" id="GO:0004357">
    <property type="term" value="F:glutamate-cysteine ligase activity"/>
    <property type="evidence" value="ECO:0007669"/>
    <property type="project" value="InterPro"/>
</dbReference>
<dbReference type="InterPro" id="IPR006336">
    <property type="entry name" value="GCS2"/>
</dbReference>
<name>A0A5Q4VIW7_9BACT</name>